<keyword evidence="2" id="KW-1185">Reference proteome</keyword>
<dbReference type="Proteomes" id="UP000181790">
    <property type="component" value="Unassembled WGS sequence"/>
</dbReference>
<comment type="caution">
    <text evidence="1">The sequence shown here is derived from an EMBL/GenBank/DDBJ whole genome shotgun (WGS) entry which is preliminary data.</text>
</comment>
<dbReference type="EMBL" id="MORL01000001">
    <property type="protein sequence ID" value="OIN61182.1"/>
    <property type="molecule type" value="Genomic_DNA"/>
</dbReference>
<sequence length="231" mass="24637">MKFSIDKMGEFALALLVFLIGIVLPNEVLGHADFFGSVDAPVVTGLALVNFASIDAQSYQEANPGGIRRVLIMLSRKFANPWPTLAGIDADNEVTVAPVLKNAQDKWAEYLFPDGTASLDSDGGGDPGYQSFKHVAELALAGLSKDVRAEIKKHKNAGCVIVMEMKDGQFLVAGSSDDPIFLKSSFKGGKKGNDKRGFTLKGDVDGMMWDLAVLPAALVEDLAIDPVPEPA</sequence>
<dbReference type="OrthoDB" id="958112at2"/>
<reference evidence="1 2" key="1">
    <citation type="submission" date="2016-10" db="EMBL/GenBank/DDBJ databases">
        <title>Arsenicibacter rosenii gen. nov., sp. nov., an efficient arsenic-methylating bacterium isolated from an arsenic-contaminated paddy soil.</title>
        <authorList>
            <person name="Huang K."/>
        </authorList>
    </citation>
    <scope>NUCLEOTIDE SEQUENCE [LARGE SCALE GENOMIC DNA]</scope>
    <source>
        <strain evidence="1 2">SM-1</strain>
    </source>
</reference>
<accession>A0A1S2VQY9</accession>
<evidence type="ECO:0000313" key="2">
    <source>
        <dbReference type="Proteomes" id="UP000181790"/>
    </source>
</evidence>
<protein>
    <submittedName>
        <fullName evidence="1">Uncharacterized protein</fullName>
    </submittedName>
</protein>
<gene>
    <name evidence="1" type="ORF">BLX24_03740</name>
</gene>
<dbReference type="RefSeq" id="WP_071501685.1">
    <property type="nucleotide sequence ID" value="NZ_MORL01000001.1"/>
</dbReference>
<dbReference type="AlphaFoldDB" id="A0A1S2VQY9"/>
<proteinExistence type="predicted"/>
<name>A0A1S2VQY9_9BACT</name>
<evidence type="ECO:0000313" key="1">
    <source>
        <dbReference type="EMBL" id="OIN61182.1"/>
    </source>
</evidence>
<organism evidence="1 2">
    <name type="scientific">Arsenicibacter rosenii</name>
    <dbReference type="NCBI Taxonomy" id="1750698"/>
    <lineage>
        <taxon>Bacteria</taxon>
        <taxon>Pseudomonadati</taxon>
        <taxon>Bacteroidota</taxon>
        <taxon>Cytophagia</taxon>
        <taxon>Cytophagales</taxon>
        <taxon>Spirosomataceae</taxon>
        <taxon>Arsenicibacter</taxon>
    </lineage>
</organism>